<evidence type="ECO:0000313" key="2">
    <source>
        <dbReference type="Proteomes" id="UP000238042"/>
    </source>
</evidence>
<protein>
    <submittedName>
        <fullName evidence="1">Uncharacterized protein</fullName>
    </submittedName>
</protein>
<sequence>MIHWQYSPVFYNLEFKIYNTYVKNASGCISAPFPFGLLNVPNIITPNKDGINDVWNLKGLELYPGSSVKIFDRYGKLLVNTKIDKGFVWDGKYLGKNVATASYWYIIELTDGRKLTG</sequence>
<dbReference type="AlphaFoldDB" id="A0A2S8AAH0"/>
<name>A0A2S8AAH0_9FLAO</name>
<evidence type="ECO:0000313" key="1">
    <source>
        <dbReference type="EMBL" id="PQL91552.1"/>
    </source>
</evidence>
<keyword evidence="2" id="KW-1185">Reference proteome</keyword>
<organism evidence="1 2">
    <name type="scientific">Apibacter adventoris</name>
    <dbReference type="NCBI Taxonomy" id="1679466"/>
    <lineage>
        <taxon>Bacteria</taxon>
        <taxon>Pseudomonadati</taxon>
        <taxon>Bacteroidota</taxon>
        <taxon>Flavobacteriia</taxon>
        <taxon>Flavobacteriales</taxon>
        <taxon>Weeksellaceae</taxon>
        <taxon>Apibacter</taxon>
    </lineage>
</organism>
<gene>
    <name evidence="1" type="ORF">C4S77_07000</name>
</gene>
<reference evidence="1 2" key="1">
    <citation type="submission" date="2018-02" db="EMBL/GenBank/DDBJ databases">
        <title>Genome sequences of Apibacter spp., gut symbionts of Asian honey bees.</title>
        <authorList>
            <person name="Kwong W.K."/>
            <person name="Steele M.I."/>
            <person name="Moran N.A."/>
        </authorList>
    </citation>
    <scope>NUCLEOTIDE SEQUENCE [LARGE SCALE GENOMIC DNA]</scope>
    <source>
        <strain evidence="2">wkB301</strain>
    </source>
</reference>
<dbReference type="InterPro" id="IPR026341">
    <property type="entry name" value="T9SS_type_B"/>
</dbReference>
<dbReference type="RefSeq" id="WP_105246958.1">
    <property type="nucleotide sequence ID" value="NZ_PSZM01000040.1"/>
</dbReference>
<accession>A0A2S8AAH0</accession>
<dbReference type="OrthoDB" id="9765926at2"/>
<dbReference type="Pfam" id="PF13585">
    <property type="entry name" value="CHU_C"/>
    <property type="match status" value="1"/>
</dbReference>
<proteinExistence type="predicted"/>
<dbReference type="Proteomes" id="UP000238042">
    <property type="component" value="Unassembled WGS sequence"/>
</dbReference>
<comment type="caution">
    <text evidence="1">The sequence shown here is derived from an EMBL/GenBank/DDBJ whole genome shotgun (WGS) entry which is preliminary data.</text>
</comment>
<dbReference type="EMBL" id="PSZM01000040">
    <property type="protein sequence ID" value="PQL91552.1"/>
    <property type="molecule type" value="Genomic_DNA"/>
</dbReference>
<dbReference type="NCBIfam" id="TIGR04131">
    <property type="entry name" value="Bac_Flav_CTERM"/>
    <property type="match status" value="1"/>
</dbReference>